<dbReference type="AlphaFoldDB" id="A0A1J1ISY8"/>
<name>A0A1J1ISY8_9DIPT</name>
<dbReference type="Proteomes" id="UP000183832">
    <property type="component" value="Unassembled WGS sequence"/>
</dbReference>
<keyword evidence="2" id="KW-1185">Reference proteome</keyword>
<dbReference type="EMBL" id="CVRI01000058">
    <property type="protein sequence ID" value="CRL02692.1"/>
    <property type="molecule type" value="Genomic_DNA"/>
</dbReference>
<gene>
    <name evidence="1" type="ORF">CLUMA_CG015978</name>
</gene>
<proteinExistence type="predicted"/>
<accession>A0A1J1ISY8</accession>
<evidence type="ECO:0000313" key="2">
    <source>
        <dbReference type="Proteomes" id="UP000183832"/>
    </source>
</evidence>
<organism evidence="1 2">
    <name type="scientific">Clunio marinus</name>
    <dbReference type="NCBI Taxonomy" id="568069"/>
    <lineage>
        <taxon>Eukaryota</taxon>
        <taxon>Metazoa</taxon>
        <taxon>Ecdysozoa</taxon>
        <taxon>Arthropoda</taxon>
        <taxon>Hexapoda</taxon>
        <taxon>Insecta</taxon>
        <taxon>Pterygota</taxon>
        <taxon>Neoptera</taxon>
        <taxon>Endopterygota</taxon>
        <taxon>Diptera</taxon>
        <taxon>Nematocera</taxon>
        <taxon>Chironomoidea</taxon>
        <taxon>Chironomidae</taxon>
        <taxon>Clunio</taxon>
    </lineage>
</organism>
<protein>
    <submittedName>
        <fullName evidence="1">CLUMA_CG015978, isoform A</fullName>
    </submittedName>
</protein>
<sequence>MFIGVNNTIFMLSLYYFSKASKKTLNIKNITIDNASILCELSRLSRQCDKLFRNFNRNFYLSFCCACTKMR</sequence>
<dbReference type="OrthoDB" id="1621027at2759"/>
<reference evidence="1 2" key="1">
    <citation type="submission" date="2015-04" db="EMBL/GenBank/DDBJ databases">
        <authorList>
            <person name="Syromyatnikov M.Y."/>
            <person name="Popov V.N."/>
        </authorList>
    </citation>
    <scope>NUCLEOTIDE SEQUENCE [LARGE SCALE GENOMIC DNA]</scope>
</reference>
<evidence type="ECO:0000313" key="1">
    <source>
        <dbReference type="EMBL" id="CRL02692.1"/>
    </source>
</evidence>